<proteinExistence type="predicted"/>
<dbReference type="OrthoDB" id="4486746at2759"/>
<keyword evidence="2" id="KW-0812">Transmembrane</keyword>
<sequence>MGNKVSSVNGVRSPNFYKPGNAVNEVWVGDLEVISRLPFGDSDMAQAGWPKHDWPKFPWRPFVIPLRALVQNAAKSKSARSLASSLSKRAEELPDPAFPHLATVKQAMDIAATITSVIICLLAYIPDHILLCTNRKSISPSISVTDVEGGKHAPARNRSAAFLRAILGSMLFVLTLVLFNSDSFYDVRAYRLDETPPPECADEHALVGRKYVEYRIMAIINCFITAAFVTYFWHQFYKAQRRDLAFDSFEHRCNPSEQGTALLDESITTFGRDYGNVAEFHTEVQEKLTGKPRGKSKAKRDSRISKMIRLSTATSFRRRKRHRRTKG</sequence>
<dbReference type="EMBL" id="PDNA01000044">
    <property type="protein sequence ID" value="PGH19848.1"/>
    <property type="molecule type" value="Genomic_DNA"/>
</dbReference>
<evidence type="ECO:0000256" key="1">
    <source>
        <dbReference type="SAM" id="MobiDB-lite"/>
    </source>
</evidence>
<feature type="transmembrane region" description="Helical" evidence="2">
    <location>
        <begin position="214"/>
        <end position="233"/>
    </location>
</feature>
<protein>
    <submittedName>
        <fullName evidence="3">Uncharacterized protein</fullName>
    </submittedName>
</protein>
<name>A0A2B7YG08_POLH7</name>
<reference evidence="3 4" key="1">
    <citation type="submission" date="2017-10" db="EMBL/GenBank/DDBJ databases">
        <title>Comparative genomics in systemic dimorphic fungi from Ajellomycetaceae.</title>
        <authorList>
            <person name="Munoz J.F."/>
            <person name="Mcewen J.G."/>
            <person name="Clay O.K."/>
            <person name="Cuomo C.A."/>
        </authorList>
    </citation>
    <scope>NUCLEOTIDE SEQUENCE [LARGE SCALE GENOMIC DNA]</scope>
    <source>
        <strain evidence="3 4">UAMH7299</strain>
    </source>
</reference>
<feature type="transmembrane region" description="Helical" evidence="2">
    <location>
        <begin position="161"/>
        <end position="179"/>
    </location>
</feature>
<comment type="caution">
    <text evidence="3">The sequence shown here is derived from an EMBL/GenBank/DDBJ whole genome shotgun (WGS) entry which is preliminary data.</text>
</comment>
<feature type="compositionally biased region" description="Basic residues" evidence="1">
    <location>
        <begin position="316"/>
        <end position="327"/>
    </location>
</feature>
<evidence type="ECO:0000313" key="4">
    <source>
        <dbReference type="Proteomes" id="UP000224634"/>
    </source>
</evidence>
<keyword evidence="2" id="KW-0472">Membrane</keyword>
<keyword evidence="4" id="KW-1185">Reference proteome</keyword>
<dbReference type="AlphaFoldDB" id="A0A2B7YG08"/>
<accession>A0A2B7YG08</accession>
<evidence type="ECO:0000313" key="3">
    <source>
        <dbReference type="EMBL" id="PGH19848.1"/>
    </source>
</evidence>
<evidence type="ECO:0000256" key="2">
    <source>
        <dbReference type="SAM" id="Phobius"/>
    </source>
</evidence>
<dbReference type="Proteomes" id="UP000224634">
    <property type="component" value="Unassembled WGS sequence"/>
</dbReference>
<keyword evidence="2" id="KW-1133">Transmembrane helix</keyword>
<gene>
    <name evidence="3" type="ORF">AJ80_03765</name>
</gene>
<feature type="region of interest" description="Disordered" evidence="1">
    <location>
        <begin position="286"/>
        <end position="327"/>
    </location>
</feature>
<organism evidence="3 4">
    <name type="scientific">Polytolypa hystricis (strain UAMH7299)</name>
    <dbReference type="NCBI Taxonomy" id="1447883"/>
    <lineage>
        <taxon>Eukaryota</taxon>
        <taxon>Fungi</taxon>
        <taxon>Dikarya</taxon>
        <taxon>Ascomycota</taxon>
        <taxon>Pezizomycotina</taxon>
        <taxon>Eurotiomycetes</taxon>
        <taxon>Eurotiomycetidae</taxon>
        <taxon>Onygenales</taxon>
        <taxon>Onygenales incertae sedis</taxon>
        <taxon>Polytolypa</taxon>
    </lineage>
</organism>